<evidence type="ECO:0000259" key="1">
    <source>
        <dbReference type="PROSITE" id="PS01124"/>
    </source>
</evidence>
<dbReference type="Pfam" id="PF12833">
    <property type="entry name" value="HTH_18"/>
    <property type="match status" value="1"/>
</dbReference>
<dbReference type="GO" id="GO:0003700">
    <property type="term" value="F:DNA-binding transcription factor activity"/>
    <property type="evidence" value="ECO:0007669"/>
    <property type="project" value="InterPro"/>
</dbReference>
<evidence type="ECO:0000313" key="2">
    <source>
        <dbReference type="EMBL" id="PAX08517.1"/>
    </source>
</evidence>
<protein>
    <recommendedName>
        <fullName evidence="1">HTH araC/xylS-type domain-containing protein</fullName>
    </recommendedName>
</protein>
<name>A0A2A2SGX8_9SPHN</name>
<feature type="domain" description="HTH araC/xylS-type" evidence="1">
    <location>
        <begin position="172"/>
        <end position="265"/>
    </location>
</feature>
<accession>A0A2A2SGX8</accession>
<dbReference type="AlphaFoldDB" id="A0A2A2SGX8"/>
<dbReference type="RefSeq" id="WP_095997027.1">
    <property type="nucleotide sequence ID" value="NZ_NSLI01000002.1"/>
</dbReference>
<dbReference type="OrthoDB" id="2559672at2"/>
<reference evidence="3" key="1">
    <citation type="submission" date="2017-09" db="EMBL/GenBank/DDBJ databases">
        <authorList>
            <person name="Feng G."/>
            <person name="Zhu H."/>
        </authorList>
    </citation>
    <scope>NUCLEOTIDE SEQUENCE [LARGE SCALE GENOMIC DNA]</scope>
    <source>
        <strain evidence="3">1PNM-20</strain>
    </source>
</reference>
<gene>
    <name evidence="2" type="ORF">CKY28_03805</name>
</gene>
<sequence>MESGATRENERASGTSVRIYLPDERLRSFATFYYFVECFDELEDFLYPEWGNVRFSIAGSWWVQSREVRGHMPVDGALFGATDRAARVVSRGGKTAGFGLTPLGWQRLFDVPADALANRIAPLCDRMGRPAHTITTELVAHRSDEQGVALFDALLFELLATRPPNTPDAIAVDAALRDRPRTVAAFAEAAGTDRRALDRVCKRVFGFGPKRLLKRQRFLDTLGRVRYEEHPRFDDLRDPEYYDQSHFNHEFHEFMGLSPREYLSAPRPLMGQAALVQLQAGIPLSFKLPPPPEELG</sequence>
<organism evidence="2 3">
    <name type="scientific">Sphingomonas lenta</name>
    <dbReference type="NCBI Taxonomy" id="1141887"/>
    <lineage>
        <taxon>Bacteria</taxon>
        <taxon>Pseudomonadati</taxon>
        <taxon>Pseudomonadota</taxon>
        <taxon>Alphaproteobacteria</taxon>
        <taxon>Sphingomonadales</taxon>
        <taxon>Sphingomonadaceae</taxon>
        <taxon>Sphingomonas</taxon>
    </lineage>
</organism>
<dbReference type="SMART" id="SM00342">
    <property type="entry name" value="HTH_ARAC"/>
    <property type="match status" value="1"/>
</dbReference>
<evidence type="ECO:0000313" key="3">
    <source>
        <dbReference type="Proteomes" id="UP000218151"/>
    </source>
</evidence>
<dbReference type="Proteomes" id="UP000218151">
    <property type="component" value="Unassembled WGS sequence"/>
</dbReference>
<dbReference type="GO" id="GO:0043565">
    <property type="term" value="F:sequence-specific DNA binding"/>
    <property type="evidence" value="ECO:0007669"/>
    <property type="project" value="InterPro"/>
</dbReference>
<dbReference type="Gene3D" id="1.10.10.60">
    <property type="entry name" value="Homeodomain-like"/>
    <property type="match status" value="1"/>
</dbReference>
<proteinExistence type="predicted"/>
<dbReference type="EMBL" id="NSLI01000002">
    <property type="protein sequence ID" value="PAX08517.1"/>
    <property type="molecule type" value="Genomic_DNA"/>
</dbReference>
<comment type="caution">
    <text evidence="2">The sequence shown here is derived from an EMBL/GenBank/DDBJ whole genome shotgun (WGS) entry which is preliminary data.</text>
</comment>
<keyword evidence="3" id="KW-1185">Reference proteome</keyword>
<dbReference type="InterPro" id="IPR018060">
    <property type="entry name" value="HTH_AraC"/>
</dbReference>
<dbReference type="PROSITE" id="PS01124">
    <property type="entry name" value="HTH_ARAC_FAMILY_2"/>
    <property type="match status" value="1"/>
</dbReference>